<name>A0A9D4NCC1_DREPO</name>
<sequence length="74" mass="8801">MGEGFSTCSYKIDHGYSTGSRRIEHAENIELQRVSRHHKSRAVEDLQVRLFEYEKETSTLKEITLQRERFENEI</sequence>
<organism evidence="1 2">
    <name type="scientific">Dreissena polymorpha</name>
    <name type="common">Zebra mussel</name>
    <name type="synonym">Mytilus polymorpha</name>
    <dbReference type="NCBI Taxonomy" id="45954"/>
    <lineage>
        <taxon>Eukaryota</taxon>
        <taxon>Metazoa</taxon>
        <taxon>Spiralia</taxon>
        <taxon>Lophotrochozoa</taxon>
        <taxon>Mollusca</taxon>
        <taxon>Bivalvia</taxon>
        <taxon>Autobranchia</taxon>
        <taxon>Heteroconchia</taxon>
        <taxon>Euheterodonta</taxon>
        <taxon>Imparidentia</taxon>
        <taxon>Neoheterodontei</taxon>
        <taxon>Myida</taxon>
        <taxon>Dreissenoidea</taxon>
        <taxon>Dreissenidae</taxon>
        <taxon>Dreissena</taxon>
    </lineage>
</organism>
<keyword evidence="2" id="KW-1185">Reference proteome</keyword>
<comment type="caution">
    <text evidence="1">The sequence shown here is derived from an EMBL/GenBank/DDBJ whole genome shotgun (WGS) entry which is preliminary data.</text>
</comment>
<reference evidence="1" key="1">
    <citation type="journal article" date="2019" name="bioRxiv">
        <title>The Genome of the Zebra Mussel, Dreissena polymorpha: A Resource for Invasive Species Research.</title>
        <authorList>
            <person name="McCartney M.A."/>
            <person name="Auch B."/>
            <person name="Kono T."/>
            <person name="Mallez S."/>
            <person name="Zhang Y."/>
            <person name="Obille A."/>
            <person name="Becker A."/>
            <person name="Abrahante J.E."/>
            <person name="Garbe J."/>
            <person name="Badalamenti J.P."/>
            <person name="Herman A."/>
            <person name="Mangelson H."/>
            <person name="Liachko I."/>
            <person name="Sullivan S."/>
            <person name="Sone E.D."/>
            <person name="Koren S."/>
            <person name="Silverstein K.A.T."/>
            <person name="Beckman K.B."/>
            <person name="Gohl D.M."/>
        </authorList>
    </citation>
    <scope>NUCLEOTIDE SEQUENCE</scope>
    <source>
        <strain evidence="1">Duluth1</strain>
        <tissue evidence="1">Whole animal</tissue>
    </source>
</reference>
<dbReference type="Proteomes" id="UP000828390">
    <property type="component" value="Unassembled WGS sequence"/>
</dbReference>
<proteinExistence type="predicted"/>
<evidence type="ECO:0000313" key="2">
    <source>
        <dbReference type="Proteomes" id="UP000828390"/>
    </source>
</evidence>
<evidence type="ECO:0000313" key="1">
    <source>
        <dbReference type="EMBL" id="KAH3893778.1"/>
    </source>
</evidence>
<gene>
    <name evidence="1" type="ORF">DPMN_017929</name>
</gene>
<reference evidence="1" key="2">
    <citation type="submission" date="2020-11" db="EMBL/GenBank/DDBJ databases">
        <authorList>
            <person name="McCartney M.A."/>
            <person name="Auch B."/>
            <person name="Kono T."/>
            <person name="Mallez S."/>
            <person name="Becker A."/>
            <person name="Gohl D.M."/>
            <person name="Silverstein K.A.T."/>
            <person name="Koren S."/>
            <person name="Bechman K.B."/>
            <person name="Herman A."/>
            <person name="Abrahante J.E."/>
            <person name="Garbe J."/>
        </authorList>
    </citation>
    <scope>NUCLEOTIDE SEQUENCE</scope>
    <source>
        <strain evidence="1">Duluth1</strain>
        <tissue evidence="1">Whole animal</tissue>
    </source>
</reference>
<accession>A0A9D4NCC1</accession>
<dbReference type="AlphaFoldDB" id="A0A9D4NCC1"/>
<protein>
    <submittedName>
        <fullName evidence="1">Uncharacterized protein</fullName>
    </submittedName>
</protein>
<dbReference type="EMBL" id="JAIWYP010000001">
    <property type="protein sequence ID" value="KAH3893778.1"/>
    <property type="molecule type" value="Genomic_DNA"/>
</dbReference>